<dbReference type="InterPro" id="IPR037401">
    <property type="entry name" value="SnoaL-like"/>
</dbReference>
<keyword evidence="3" id="KW-1185">Reference proteome</keyword>
<dbReference type="InterPro" id="IPR032710">
    <property type="entry name" value="NTF2-like_dom_sf"/>
</dbReference>
<evidence type="ECO:0000313" key="3">
    <source>
        <dbReference type="Proteomes" id="UP000465240"/>
    </source>
</evidence>
<dbReference type="SUPFAM" id="SSF54427">
    <property type="entry name" value="NTF2-like"/>
    <property type="match status" value="1"/>
</dbReference>
<feature type="domain" description="SnoaL-like" evidence="1">
    <location>
        <begin position="9"/>
        <end position="106"/>
    </location>
</feature>
<organism evidence="2 3">
    <name type="scientific">Mycobacterium paragordonae</name>
    <dbReference type="NCBI Taxonomy" id="1389713"/>
    <lineage>
        <taxon>Bacteria</taxon>
        <taxon>Bacillati</taxon>
        <taxon>Actinomycetota</taxon>
        <taxon>Actinomycetes</taxon>
        <taxon>Mycobacteriales</taxon>
        <taxon>Mycobacteriaceae</taxon>
        <taxon>Mycobacterium</taxon>
    </lineage>
</organism>
<dbReference type="Pfam" id="PF12680">
    <property type="entry name" value="SnoaL_2"/>
    <property type="match status" value="1"/>
</dbReference>
<dbReference type="EMBL" id="BLKX01000001">
    <property type="protein sequence ID" value="GFG80977.1"/>
    <property type="molecule type" value="Genomic_DNA"/>
</dbReference>
<proteinExistence type="predicted"/>
<dbReference type="RefSeq" id="WP_120793722.1">
    <property type="nucleotide sequence ID" value="NZ_BLKX01000001.1"/>
</dbReference>
<evidence type="ECO:0000313" key="2">
    <source>
        <dbReference type="EMBL" id="GFG80977.1"/>
    </source>
</evidence>
<sequence>MTTQTHSAAQRFVDAVNAFDVDAVVRTFAPDALVNDNQREFADPESIRDWVATEIVGDRVTMEVLDTDERSGLMVLRTRVGGDFDKTGLPEELVLTNYLVVRDDLIGGLFIVLNRD</sequence>
<evidence type="ECO:0000259" key="1">
    <source>
        <dbReference type="Pfam" id="PF12680"/>
    </source>
</evidence>
<comment type="caution">
    <text evidence="2">The sequence shown here is derived from an EMBL/GenBank/DDBJ whole genome shotgun (WGS) entry which is preliminary data.</text>
</comment>
<name>A0ABQ1C9F8_9MYCO</name>
<dbReference type="Proteomes" id="UP000465240">
    <property type="component" value="Unassembled WGS sequence"/>
</dbReference>
<accession>A0ABQ1C9F8</accession>
<gene>
    <name evidence="2" type="ORF">MPRG_42530</name>
</gene>
<protein>
    <recommendedName>
        <fullName evidence="1">SnoaL-like domain-containing protein</fullName>
    </recommendedName>
</protein>
<dbReference type="Gene3D" id="3.10.450.50">
    <property type="match status" value="1"/>
</dbReference>
<reference evidence="2 3" key="1">
    <citation type="journal article" date="2019" name="Emerg. Microbes Infect.">
        <title>Comprehensive subspecies identification of 175 nontuberculous mycobacteria species based on 7547 genomic profiles.</title>
        <authorList>
            <person name="Matsumoto Y."/>
            <person name="Kinjo T."/>
            <person name="Motooka D."/>
            <person name="Nabeya D."/>
            <person name="Jung N."/>
            <person name="Uechi K."/>
            <person name="Horii T."/>
            <person name="Iida T."/>
            <person name="Fujita J."/>
            <person name="Nakamura S."/>
        </authorList>
    </citation>
    <scope>NUCLEOTIDE SEQUENCE [LARGE SCALE GENOMIC DNA]</scope>
    <source>
        <strain evidence="2 3">JCM 18565</strain>
    </source>
</reference>